<evidence type="ECO:0000256" key="5">
    <source>
        <dbReference type="ARBA" id="ARBA00023136"/>
    </source>
</evidence>
<feature type="transmembrane region" description="Helical" evidence="6">
    <location>
        <begin position="6"/>
        <end position="29"/>
    </location>
</feature>
<dbReference type="InterPro" id="IPR036259">
    <property type="entry name" value="MFS_trans_sf"/>
</dbReference>
<protein>
    <recommendedName>
        <fullName evidence="9">Major facilitator superfamily (MFS) profile domain-containing protein</fullName>
    </recommendedName>
</protein>
<feature type="transmembrane region" description="Helical" evidence="6">
    <location>
        <begin position="91"/>
        <end position="112"/>
    </location>
</feature>
<keyword evidence="5 6" id="KW-0472">Membrane</keyword>
<keyword evidence="2" id="KW-0813">Transport</keyword>
<dbReference type="EMBL" id="NCSJ02000271">
    <property type="protein sequence ID" value="RFU26296.1"/>
    <property type="molecule type" value="Genomic_DNA"/>
</dbReference>
<dbReference type="InterPro" id="IPR010573">
    <property type="entry name" value="MFS_Str1/Tri12-like"/>
</dbReference>
<evidence type="ECO:0000313" key="7">
    <source>
        <dbReference type="EMBL" id="RFU26296.1"/>
    </source>
</evidence>
<dbReference type="PANTHER" id="PTHR23501:SF109">
    <property type="entry name" value="MAJOR FACILITATOR SUPERFAMILY (MFS) PROFILE DOMAIN-CONTAINING PROTEIN-RELATED"/>
    <property type="match status" value="1"/>
</dbReference>
<evidence type="ECO:0000313" key="8">
    <source>
        <dbReference type="Proteomes" id="UP000258309"/>
    </source>
</evidence>
<evidence type="ECO:0000256" key="4">
    <source>
        <dbReference type="ARBA" id="ARBA00022989"/>
    </source>
</evidence>
<dbReference type="GO" id="GO:0005886">
    <property type="term" value="C:plasma membrane"/>
    <property type="evidence" value="ECO:0007669"/>
    <property type="project" value="TreeGrafter"/>
</dbReference>
<evidence type="ECO:0000256" key="1">
    <source>
        <dbReference type="ARBA" id="ARBA00004141"/>
    </source>
</evidence>
<evidence type="ECO:0008006" key="9">
    <source>
        <dbReference type="Google" id="ProtNLM"/>
    </source>
</evidence>
<feature type="non-terminal residue" evidence="7">
    <location>
        <position position="1"/>
    </location>
</feature>
<dbReference type="SUPFAM" id="SSF103473">
    <property type="entry name" value="MFS general substrate transporter"/>
    <property type="match status" value="1"/>
</dbReference>
<name>A0A3E2GYT2_SCYLI</name>
<reference evidence="7 8" key="1">
    <citation type="submission" date="2018-05" db="EMBL/GenBank/DDBJ databases">
        <title>Draft genome sequence of Scytalidium lignicola DSM 105466, a ubiquitous saprotrophic fungus.</title>
        <authorList>
            <person name="Buettner E."/>
            <person name="Gebauer A.M."/>
            <person name="Hofrichter M."/>
            <person name="Liers C."/>
            <person name="Kellner H."/>
        </authorList>
    </citation>
    <scope>NUCLEOTIDE SEQUENCE [LARGE SCALE GENOMIC DNA]</scope>
    <source>
        <strain evidence="7 8">DSM 105466</strain>
    </source>
</reference>
<dbReference type="Pfam" id="PF06609">
    <property type="entry name" value="TRI12"/>
    <property type="match status" value="1"/>
</dbReference>
<proteinExistence type="predicted"/>
<comment type="caution">
    <text evidence="7">The sequence shown here is derived from an EMBL/GenBank/DDBJ whole genome shotgun (WGS) entry which is preliminary data.</text>
</comment>
<evidence type="ECO:0000256" key="2">
    <source>
        <dbReference type="ARBA" id="ARBA00022448"/>
    </source>
</evidence>
<feature type="transmembrane region" description="Helical" evidence="6">
    <location>
        <begin position="66"/>
        <end position="84"/>
    </location>
</feature>
<keyword evidence="8" id="KW-1185">Reference proteome</keyword>
<dbReference type="Gene3D" id="1.20.1250.20">
    <property type="entry name" value="MFS general substrate transporter like domains"/>
    <property type="match status" value="1"/>
</dbReference>
<keyword evidence="3 6" id="KW-0812">Transmembrane</keyword>
<accession>A0A3E2GYT2</accession>
<dbReference type="AlphaFoldDB" id="A0A3E2GYT2"/>
<dbReference type="GO" id="GO:0022857">
    <property type="term" value="F:transmembrane transporter activity"/>
    <property type="evidence" value="ECO:0007669"/>
    <property type="project" value="InterPro"/>
</dbReference>
<comment type="subcellular location">
    <subcellularLocation>
        <location evidence="1">Membrane</location>
        <topology evidence="1">Multi-pass membrane protein</topology>
    </subcellularLocation>
</comment>
<feature type="transmembrane region" description="Helical" evidence="6">
    <location>
        <begin position="220"/>
        <end position="239"/>
    </location>
</feature>
<dbReference type="OMA" id="SHIAIHQ"/>
<feature type="transmembrane region" description="Helical" evidence="6">
    <location>
        <begin position="132"/>
        <end position="151"/>
    </location>
</feature>
<keyword evidence="4 6" id="KW-1133">Transmembrane helix</keyword>
<organism evidence="7 8">
    <name type="scientific">Scytalidium lignicola</name>
    <name type="common">Hyphomycete</name>
    <dbReference type="NCBI Taxonomy" id="5539"/>
    <lineage>
        <taxon>Eukaryota</taxon>
        <taxon>Fungi</taxon>
        <taxon>Dikarya</taxon>
        <taxon>Ascomycota</taxon>
        <taxon>Pezizomycotina</taxon>
        <taxon>Leotiomycetes</taxon>
        <taxon>Leotiomycetes incertae sedis</taxon>
        <taxon>Scytalidium</taxon>
    </lineage>
</organism>
<feature type="transmembrane region" description="Helical" evidence="6">
    <location>
        <begin position="36"/>
        <end position="54"/>
    </location>
</feature>
<dbReference type="Proteomes" id="UP000258309">
    <property type="component" value="Unassembled WGS sequence"/>
</dbReference>
<evidence type="ECO:0000256" key="6">
    <source>
        <dbReference type="SAM" id="Phobius"/>
    </source>
</evidence>
<dbReference type="PANTHER" id="PTHR23501">
    <property type="entry name" value="MAJOR FACILITATOR SUPERFAMILY"/>
    <property type="match status" value="1"/>
</dbReference>
<feature type="non-terminal residue" evidence="7">
    <location>
        <position position="266"/>
    </location>
</feature>
<sequence>MSVTWLTAIGAAVYYGFGIVWPQAVATIYPGLSDSYRATLTGLVAMGFVFGQITGDLVATVVGPKIPIITCITIAGPILMACAADPLNKPLTMGLLIVGCLFIGAMEGMAIATATFPLRSQEEIGTAGGLSGAVRIFGGCVAVAIYSTVLNNRLATTIPGRVIPAAIGAGLPESSIPALVAGLEGTTPINVPSIPGLTDRILDIASFAFRQAHADAYRTVFYTSFAFSGIGMILCWFVAQNDSSTQDFVASHIHKPAEEKELEAQL</sequence>
<dbReference type="OrthoDB" id="4139357at2759"/>
<gene>
    <name evidence="7" type="ORF">B7463_g10051</name>
</gene>
<evidence type="ECO:0000256" key="3">
    <source>
        <dbReference type="ARBA" id="ARBA00022692"/>
    </source>
</evidence>